<feature type="chain" id="PRO_5020518080" description="Granulins domain-containing protein" evidence="2">
    <location>
        <begin position="20"/>
        <end position="68"/>
    </location>
</feature>
<dbReference type="Proteomes" id="UP000298663">
    <property type="component" value="Unassembled WGS sequence"/>
</dbReference>
<dbReference type="EMBL" id="AZBU02000004">
    <property type="protein sequence ID" value="TKR82552.1"/>
    <property type="molecule type" value="Genomic_DNA"/>
</dbReference>
<feature type="signal peptide" evidence="2">
    <location>
        <begin position="1"/>
        <end position="19"/>
    </location>
</feature>
<feature type="domain" description="Granulins" evidence="3">
    <location>
        <begin position="29"/>
        <end position="65"/>
    </location>
</feature>
<dbReference type="InterPro" id="IPR037277">
    <property type="entry name" value="Granulin_sf"/>
</dbReference>
<reference evidence="4 5" key="2">
    <citation type="journal article" date="2019" name="G3 (Bethesda)">
        <title>Hybrid Assembly of the Genome of the Entomopathogenic Nematode Steinernema carpocapsae Identifies the X-Chromosome.</title>
        <authorList>
            <person name="Serra L."/>
            <person name="Macchietto M."/>
            <person name="Macias-Munoz A."/>
            <person name="McGill C.J."/>
            <person name="Rodriguez I.M."/>
            <person name="Rodriguez B."/>
            <person name="Murad R."/>
            <person name="Mortazavi A."/>
        </authorList>
    </citation>
    <scope>NUCLEOTIDE SEQUENCE [LARGE SCALE GENOMIC DNA]</scope>
    <source>
        <strain evidence="4 5">ALL</strain>
    </source>
</reference>
<keyword evidence="2" id="KW-0732">Signal</keyword>
<name>A0A4U5NIF4_STECR</name>
<dbReference type="Gene3D" id="2.10.25.160">
    <property type="entry name" value="Granulin"/>
    <property type="match status" value="1"/>
</dbReference>
<proteinExistence type="predicted"/>
<dbReference type="InterPro" id="IPR000118">
    <property type="entry name" value="Granulin"/>
</dbReference>
<keyword evidence="1" id="KW-1015">Disulfide bond</keyword>
<accession>A0A4U5NIF4</accession>
<organism evidence="4 5">
    <name type="scientific">Steinernema carpocapsae</name>
    <name type="common">Entomopathogenic nematode</name>
    <dbReference type="NCBI Taxonomy" id="34508"/>
    <lineage>
        <taxon>Eukaryota</taxon>
        <taxon>Metazoa</taxon>
        <taxon>Ecdysozoa</taxon>
        <taxon>Nematoda</taxon>
        <taxon>Chromadorea</taxon>
        <taxon>Rhabditida</taxon>
        <taxon>Tylenchina</taxon>
        <taxon>Panagrolaimomorpha</taxon>
        <taxon>Strongyloidoidea</taxon>
        <taxon>Steinernematidae</taxon>
        <taxon>Steinernema</taxon>
    </lineage>
</organism>
<reference evidence="4 5" key="1">
    <citation type="journal article" date="2015" name="Genome Biol.">
        <title>Comparative genomics of Steinernema reveals deeply conserved gene regulatory networks.</title>
        <authorList>
            <person name="Dillman A.R."/>
            <person name="Macchietto M."/>
            <person name="Porter C.F."/>
            <person name="Rogers A."/>
            <person name="Williams B."/>
            <person name="Antoshechkin I."/>
            <person name="Lee M.M."/>
            <person name="Goodwin Z."/>
            <person name="Lu X."/>
            <person name="Lewis E.E."/>
            <person name="Goodrich-Blair H."/>
            <person name="Stock S.P."/>
            <person name="Adams B.J."/>
            <person name="Sternberg P.W."/>
            <person name="Mortazavi A."/>
        </authorList>
    </citation>
    <scope>NUCLEOTIDE SEQUENCE [LARGE SCALE GENOMIC DNA]</scope>
    <source>
        <strain evidence="4 5">ALL</strain>
    </source>
</reference>
<dbReference type="AlphaFoldDB" id="A0A4U5NIF4"/>
<evidence type="ECO:0000313" key="4">
    <source>
        <dbReference type="EMBL" id="TKR82552.1"/>
    </source>
</evidence>
<evidence type="ECO:0000256" key="1">
    <source>
        <dbReference type="ARBA" id="ARBA00023157"/>
    </source>
</evidence>
<evidence type="ECO:0000256" key="2">
    <source>
        <dbReference type="SAM" id="SignalP"/>
    </source>
</evidence>
<protein>
    <recommendedName>
        <fullName evidence="3">Granulins domain-containing protein</fullName>
    </recommendedName>
</protein>
<keyword evidence="5" id="KW-1185">Reference proteome</keyword>
<sequence>MKTLLALILLFTLCSITLGQCPPFNTPRCRGPQGTKCCFFHKGVCCPSGIRCCPEGYKCDAQEKCVRR</sequence>
<dbReference type="Pfam" id="PF00396">
    <property type="entry name" value="Granulin"/>
    <property type="match status" value="1"/>
</dbReference>
<evidence type="ECO:0000313" key="5">
    <source>
        <dbReference type="Proteomes" id="UP000298663"/>
    </source>
</evidence>
<comment type="caution">
    <text evidence="4">The sequence shown here is derived from an EMBL/GenBank/DDBJ whole genome shotgun (WGS) entry which is preliminary data.</text>
</comment>
<gene>
    <name evidence="4" type="ORF">L596_016261</name>
</gene>
<evidence type="ECO:0000259" key="3">
    <source>
        <dbReference type="Pfam" id="PF00396"/>
    </source>
</evidence>